<dbReference type="RefSeq" id="XP_045275764.1">
    <property type="nucleotide sequence ID" value="XM_045419470.1"/>
</dbReference>
<protein>
    <submittedName>
        <fullName evidence="1">Uncharacterized protein</fullName>
    </submittedName>
</protein>
<dbReference type="EMBL" id="EQ999975">
    <property type="protein sequence ID" value="EEQ88688.1"/>
    <property type="molecule type" value="Genomic_DNA"/>
</dbReference>
<keyword evidence="2" id="KW-1185">Reference proteome</keyword>
<accession>A0ABP2EZF2</accession>
<evidence type="ECO:0000313" key="2">
    <source>
        <dbReference type="Proteomes" id="UP000002039"/>
    </source>
</evidence>
<proteinExistence type="predicted"/>
<name>A0ABP2EZF2_AJEDR</name>
<dbReference type="Proteomes" id="UP000002039">
    <property type="component" value="Unassembled WGS sequence"/>
</dbReference>
<sequence>MPSASHGAVEKMALGTWASDAIQQPQNYPELSRHLEPEKVQRRSGFFVVGRKLHLCPLFTTGREKDHGIEIYPLDLRIQDFIWGKDPHAPPASAEYLIGPPPVVRIRV</sequence>
<reference evidence="2" key="1">
    <citation type="journal article" date="2015" name="PLoS Genet.">
        <title>The dynamic genome and transcriptome of the human fungal pathogen Blastomyces and close relative Emmonsia.</title>
        <authorList>
            <person name="Munoz J.F."/>
            <person name="Gauthier G.M."/>
            <person name="Desjardins C.A."/>
            <person name="Gallo J.E."/>
            <person name="Holder J."/>
            <person name="Sullivan T.D."/>
            <person name="Marty A.J."/>
            <person name="Carmen J.C."/>
            <person name="Chen Z."/>
            <person name="Ding L."/>
            <person name="Gujja S."/>
            <person name="Magrini V."/>
            <person name="Misas E."/>
            <person name="Mitreva M."/>
            <person name="Priest M."/>
            <person name="Saif S."/>
            <person name="Whiston E.A."/>
            <person name="Young S."/>
            <person name="Zeng Q."/>
            <person name="Goldman W.E."/>
            <person name="Mardis E.R."/>
            <person name="Taylor J.W."/>
            <person name="McEwen J.G."/>
            <person name="Clay O.K."/>
            <person name="Klein B.S."/>
            <person name="Cuomo C.A."/>
        </authorList>
    </citation>
    <scope>NUCLEOTIDE SEQUENCE [LARGE SCALE GENOMIC DNA]</scope>
    <source>
        <strain evidence="2">ER-3 / ATCC MYA-2586</strain>
    </source>
</reference>
<organism evidence="1 2">
    <name type="scientific">Ajellomyces dermatitidis (strain ER-3 / ATCC MYA-2586)</name>
    <name type="common">Blastomyces dermatitidis</name>
    <dbReference type="NCBI Taxonomy" id="559297"/>
    <lineage>
        <taxon>Eukaryota</taxon>
        <taxon>Fungi</taxon>
        <taxon>Dikarya</taxon>
        <taxon>Ascomycota</taxon>
        <taxon>Pezizomycotina</taxon>
        <taxon>Eurotiomycetes</taxon>
        <taxon>Eurotiomycetidae</taxon>
        <taxon>Onygenales</taxon>
        <taxon>Ajellomycetaceae</taxon>
        <taxon>Blastomyces</taxon>
    </lineage>
</organism>
<evidence type="ECO:0000313" key="1">
    <source>
        <dbReference type="EMBL" id="EEQ88688.1"/>
    </source>
</evidence>
<dbReference type="GeneID" id="69026060"/>
<gene>
    <name evidence="1" type="ORF">BDCG_03808</name>
</gene>